<organism evidence="3 4">
    <name type="scientific">Rhodocytophaga rosea</name>
    <dbReference type="NCBI Taxonomy" id="2704465"/>
    <lineage>
        <taxon>Bacteria</taxon>
        <taxon>Pseudomonadati</taxon>
        <taxon>Bacteroidota</taxon>
        <taxon>Cytophagia</taxon>
        <taxon>Cytophagales</taxon>
        <taxon>Rhodocytophagaceae</taxon>
        <taxon>Rhodocytophaga</taxon>
    </lineage>
</organism>
<dbReference type="EMBL" id="CP048222">
    <property type="protein sequence ID" value="QHT66774.1"/>
    <property type="molecule type" value="Genomic_DNA"/>
</dbReference>
<dbReference type="Gene3D" id="1.10.606.20">
    <property type="match status" value="1"/>
</dbReference>
<evidence type="ECO:0000259" key="2">
    <source>
        <dbReference type="Pfam" id="PF01569"/>
    </source>
</evidence>
<feature type="domain" description="Phosphatidic acid phosphatase type 2/haloperoxidase" evidence="2">
    <location>
        <begin position="306"/>
        <end position="431"/>
    </location>
</feature>
<evidence type="ECO:0000256" key="1">
    <source>
        <dbReference type="SAM" id="SignalP"/>
    </source>
</evidence>
<keyword evidence="1" id="KW-0732">Signal</keyword>
<sequence length="442" mass="49133">MKYFFSLLFLICLTAQVIGKTASNLPSYQANAQAYVQTLKKLTDVMVGDVTGPCAAARYYAYANVAAYQVMYQHSQPASYISFAGLLKDYPDFSVIKPTGTIDANFASVYTLLRMGEELLPSGYSLADARNQLVTEATAALGQPVIEASQAYAENVVKAMVKYAAKDGYVKTSGYMRYTPLKESGSWQPTPPGYMEAYEPHWGSLRTFVTDNAAQFRPQPAVSYSQQKNSRFYTLAKEVVEVTRKLTTEQTHIANFWDCNPFFLNQKGHISFGTKKISPGGHWMGITGIACIQKQLSLEETIRWHALVGITMSEAFISCWNEKFNSNRIRPETYINAQIDPNWRPLLQTPPFPEYTSGHSVVSAAVSTMLTALAGDNFAYTDVTEIEFGVPARSFTSFKQAAKEAAVSRLYGGIHFRDAIDNGFTQGEQIGQYVVQKLKLKQ</sequence>
<dbReference type="KEGG" id="rhoz:GXP67_08935"/>
<evidence type="ECO:0000313" key="3">
    <source>
        <dbReference type="EMBL" id="QHT66774.1"/>
    </source>
</evidence>
<dbReference type="InterPro" id="IPR036938">
    <property type="entry name" value="PAP2/HPO_sf"/>
</dbReference>
<dbReference type="Proteomes" id="UP000480178">
    <property type="component" value="Chromosome"/>
</dbReference>
<dbReference type="PANTHER" id="PTHR34599">
    <property type="entry name" value="PEROXIDASE-RELATED"/>
    <property type="match status" value="1"/>
</dbReference>
<accession>A0A6C0GG19</accession>
<feature type="signal peptide" evidence="1">
    <location>
        <begin position="1"/>
        <end position="17"/>
    </location>
</feature>
<name>A0A6C0GG19_9BACT</name>
<dbReference type="Pfam" id="PF01569">
    <property type="entry name" value="PAP2"/>
    <property type="match status" value="1"/>
</dbReference>
<keyword evidence="3" id="KW-0575">Peroxidase</keyword>
<gene>
    <name evidence="3" type="ORF">GXP67_08935</name>
</gene>
<dbReference type="RefSeq" id="WP_162442827.1">
    <property type="nucleotide sequence ID" value="NZ_CP048222.1"/>
</dbReference>
<dbReference type="GO" id="GO:0004601">
    <property type="term" value="F:peroxidase activity"/>
    <property type="evidence" value="ECO:0007669"/>
    <property type="project" value="UniProtKB-KW"/>
</dbReference>
<dbReference type="InterPro" id="IPR000326">
    <property type="entry name" value="PAP2/HPO"/>
</dbReference>
<evidence type="ECO:0000313" key="4">
    <source>
        <dbReference type="Proteomes" id="UP000480178"/>
    </source>
</evidence>
<dbReference type="CDD" id="cd03398">
    <property type="entry name" value="PAP2_haloperoxidase"/>
    <property type="match status" value="1"/>
</dbReference>
<dbReference type="PANTHER" id="PTHR34599:SF2">
    <property type="entry name" value="TRAF-TYPE DOMAIN-CONTAINING PROTEIN"/>
    <property type="match status" value="1"/>
</dbReference>
<proteinExistence type="predicted"/>
<reference evidence="3 4" key="1">
    <citation type="submission" date="2020-01" db="EMBL/GenBank/DDBJ databases">
        <authorList>
            <person name="Kim M.K."/>
        </authorList>
    </citation>
    <scope>NUCLEOTIDE SEQUENCE [LARGE SCALE GENOMIC DNA]</scope>
    <source>
        <strain evidence="3 4">172606-1</strain>
    </source>
</reference>
<dbReference type="InterPro" id="IPR052559">
    <property type="entry name" value="V-haloperoxidase"/>
</dbReference>
<feature type="chain" id="PRO_5025495307" evidence="1">
    <location>
        <begin position="18"/>
        <end position="442"/>
    </location>
</feature>
<protein>
    <submittedName>
        <fullName evidence="3">Vanadium-dependent haloperoxidase</fullName>
    </submittedName>
</protein>
<keyword evidence="3" id="KW-0560">Oxidoreductase</keyword>
<dbReference type="AlphaFoldDB" id="A0A6C0GG19"/>
<keyword evidence="4" id="KW-1185">Reference proteome</keyword>
<dbReference type="SUPFAM" id="SSF48317">
    <property type="entry name" value="Acid phosphatase/Vanadium-dependent haloperoxidase"/>
    <property type="match status" value="1"/>
</dbReference>